<dbReference type="EMBL" id="JABBWD010000092">
    <property type="protein sequence ID" value="KAG1766874.1"/>
    <property type="molecule type" value="Genomic_DNA"/>
</dbReference>
<proteinExistence type="predicted"/>
<comment type="caution">
    <text evidence="2">The sequence shown here is derived from an EMBL/GenBank/DDBJ whole genome shotgun (WGS) entry which is preliminary data.</text>
</comment>
<protein>
    <submittedName>
        <fullName evidence="2">Uncharacterized protein</fullName>
    </submittedName>
</protein>
<dbReference type="Proteomes" id="UP000714275">
    <property type="component" value="Unassembled WGS sequence"/>
</dbReference>
<accession>A0A9P6ZI03</accession>
<evidence type="ECO:0000256" key="1">
    <source>
        <dbReference type="SAM" id="MobiDB-lite"/>
    </source>
</evidence>
<reference evidence="2" key="1">
    <citation type="journal article" date="2020" name="New Phytol.">
        <title>Comparative genomics reveals dynamic genome evolution in host specialist ectomycorrhizal fungi.</title>
        <authorList>
            <person name="Lofgren L.A."/>
            <person name="Nguyen N.H."/>
            <person name="Vilgalys R."/>
            <person name="Ruytinx J."/>
            <person name="Liao H.L."/>
            <person name="Branco S."/>
            <person name="Kuo A."/>
            <person name="LaButti K."/>
            <person name="Lipzen A."/>
            <person name="Andreopoulos W."/>
            <person name="Pangilinan J."/>
            <person name="Riley R."/>
            <person name="Hundley H."/>
            <person name="Na H."/>
            <person name="Barry K."/>
            <person name="Grigoriev I.V."/>
            <person name="Stajich J.E."/>
            <person name="Kennedy P.G."/>
        </authorList>
    </citation>
    <scope>NUCLEOTIDE SEQUENCE</scope>
    <source>
        <strain evidence="2">DOB743</strain>
    </source>
</reference>
<dbReference type="OrthoDB" id="2691869at2759"/>
<gene>
    <name evidence="2" type="ORF">EV702DRAFT_786394</name>
</gene>
<evidence type="ECO:0000313" key="3">
    <source>
        <dbReference type="Proteomes" id="UP000714275"/>
    </source>
</evidence>
<sequence>MSPAGETGTSSTPPRANAPVDGASKIKSTPNSRGAAVVSENIGLVGVKVKRVRPWIQRDIEQVKECKADAMLQALLQRASCAPETKQPELLQKCLKAVLPVCNGQASTSLVKSSDIQTALNEYVRPGVENNFYGPFIRATNTALACLEEIKVDGMRAPVPAVDMICQQNDMPMFQKHQTKK</sequence>
<name>A0A9P6ZI03_9AGAM</name>
<evidence type="ECO:0000313" key="2">
    <source>
        <dbReference type="EMBL" id="KAG1766874.1"/>
    </source>
</evidence>
<feature type="region of interest" description="Disordered" evidence="1">
    <location>
        <begin position="1"/>
        <end position="32"/>
    </location>
</feature>
<organism evidence="2 3">
    <name type="scientific">Suillus placidus</name>
    <dbReference type="NCBI Taxonomy" id="48579"/>
    <lineage>
        <taxon>Eukaryota</taxon>
        <taxon>Fungi</taxon>
        <taxon>Dikarya</taxon>
        <taxon>Basidiomycota</taxon>
        <taxon>Agaricomycotina</taxon>
        <taxon>Agaricomycetes</taxon>
        <taxon>Agaricomycetidae</taxon>
        <taxon>Boletales</taxon>
        <taxon>Suillineae</taxon>
        <taxon>Suillaceae</taxon>
        <taxon>Suillus</taxon>
    </lineage>
</organism>
<keyword evidence="3" id="KW-1185">Reference proteome</keyword>
<dbReference type="AlphaFoldDB" id="A0A9P6ZI03"/>